<dbReference type="EMBL" id="KK198761">
    <property type="protein sequence ID" value="KCW55789.1"/>
    <property type="molecule type" value="Genomic_DNA"/>
</dbReference>
<dbReference type="GO" id="GO:0004144">
    <property type="term" value="F:diacylglycerol O-acyltransferase activity"/>
    <property type="evidence" value="ECO:0007669"/>
    <property type="project" value="UniProtKB-ARBA"/>
</dbReference>
<dbReference type="Gramene" id="KCW55789">
    <property type="protein sequence ID" value="KCW55789"/>
    <property type="gene ID" value="EUGRSUZ_I01616"/>
</dbReference>
<sequence length="277" mass="31857">MLSTLKDGRIVRGLDGLTLEGPVLYVGYHMLLGLELFPMVFRLLNQRNILLRGIAHPKLFEKYKKGQTLDPAYTDAFRMMGAVPVSGTNLFKLLSSKCHVLLYPGGVPEALHRKGEEYKLCWPEQPELVRMVVRFGAKMVPFVDVGEDDFGEVFLDYDEIPLLSDLIQQLTEDNAEVRCNATREVPNQDQCRPLIRPKIPGRFYYCFGKPIETAGWKRELKNQEKCHELYLQAKSEVESCLAYLREKRESDPYRSIFARLMYQATHGSAFEIPTFEL</sequence>
<name>A0A059APT7_EUCGR</name>
<evidence type="ECO:0000256" key="3">
    <source>
        <dbReference type="ARBA" id="ARBA00023315"/>
    </source>
</evidence>
<reference evidence="4" key="1">
    <citation type="submission" date="2013-07" db="EMBL/GenBank/DDBJ databases">
        <title>The genome of Eucalyptus grandis.</title>
        <authorList>
            <person name="Schmutz J."/>
            <person name="Hayes R."/>
            <person name="Myburg A."/>
            <person name="Tuskan G."/>
            <person name="Grattapaglia D."/>
            <person name="Rokhsar D.S."/>
        </authorList>
    </citation>
    <scope>NUCLEOTIDE SEQUENCE</scope>
    <source>
        <tissue evidence="4">Leaf extractions</tissue>
    </source>
</reference>
<gene>
    <name evidence="4" type="ORF">EUGRSUZ_I01616</name>
</gene>
<organism evidence="4">
    <name type="scientific">Eucalyptus grandis</name>
    <name type="common">Flooded gum</name>
    <dbReference type="NCBI Taxonomy" id="71139"/>
    <lineage>
        <taxon>Eukaryota</taxon>
        <taxon>Viridiplantae</taxon>
        <taxon>Streptophyta</taxon>
        <taxon>Embryophyta</taxon>
        <taxon>Tracheophyta</taxon>
        <taxon>Spermatophyta</taxon>
        <taxon>Magnoliopsida</taxon>
        <taxon>eudicotyledons</taxon>
        <taxon>Gunneridae</taxon>
        <taxon>Pentapetalae</taxon>
        <taxon>rosids</taxon>
        <taxon>malvids</taxon>
        <taxon>Myrtales</taxon>
        <taxon>Myrtaceae</taxon>
        <taxon>Myrtoideae</taxon>
        <taxon>Eucalypteae</taxon>
        <taxon>Eucalyptus</taxon>
    </lineage>
</organism>
<dbReference type="GO" id="GO:0019432">
    <property type="term" value="P:triglyceride biosynthetic process"/>
    <property type="evidence" value="ECO:0007669"/>
    <property type="project" value="UniProtKB-ARBA"/>
</dbReference>
<proteinExistence type="inferred from homology"/>
<comment type="similarity">
    <text evidence="1">Belongs to the diacylglycerol acyltransferase family.</text>
</comment>
<keyword evidence="3" id="KW-0012">Acyltransferase</keyword>
<evidence type="ECO:0008006" key="5">
    <source>
        <dbReference type="Google" id="ProtNLM"/>
    </source>
</evidence>
<dbReference type="InParanoid" id="A0A059APT7"/>
<dbReference type="AlphaFoldDB" id="A0A059APT7"/>
<keyword evidence="2" id="KW-0808">Transferase</keyword>
<dbReference type="Pfam" id="PF03982">
    <property type="entry name" value="DAGAT"/>
    <property type="match status" value="1"/>
</dbReference>
<evidence type="ECO:0000256" key="2">
    <source>
        <dbReference type="ARBA" id="ARBA00022679"/>
    </source>
</evidence>
<dbReference type="GO" id="GO:0016020">
    <property type="term" value="C:membrane"/>
    <property type="evidence" value="ECO:0000318"/>
    <property type="project" value="GO_Central"/>
</dbReference>
<dbReference type="InterPro" id="IPR007130">
    <property type="entry name" value="DAGAT"/>
</dbReference>
<evidence type="ECO:0000256" key="1">
    <source>
        <dbReference type="ARBA" id="ARBA00005420"/>
    </source>
</evidence>
<evidence type="ECO:0000313" key="4">
    <source>
        <dbReference type="EMBL" id="KCW55789.1"/>
    </source>
</evidence>
<dbReference type="PANTHER" id="PTHR22753">
    <property type="entry name" value="TRANSMEMBRANE PROTEIN 68"/>
    <property type="match status" value="1"/>
</dbReference>
<dbReference type="PANTHER" id="PTHR22753:SF24">
    <property type="entry name" value="ESTERASE_LIPASE_THIOESTERASE FAMILY PROTEIN"/>
    <property type="match status" value="1"/>
</dbReference>
<protein>
    <recommendedName>
        <fullName evidence="5">Acyltransferase</fullName>
    </recommendedName>
</protein>
<accession>A0A059APT7</accession>
<dbReference type="STRING" id="71139.A0A059APT7"/>